<comment type="caution">
    <text evidence="2">The sequence shown here is derived from an EMBL/GenBank/DDBJ whole genome shotgun (WGS) entry which is preliminary data.</text>
</comment>
<keyword evidence="1" id="KW-0472">Membrane</keyword>
<gene>
    <name evidence="2" type="ORF">CAMP_LOCUS5573</name>
</gene>
<evidence type="ECO:0000313" key="3">
    <source>
        <dbReference type="Proteomes" id="UP001152747"/>
    </source>
</evidence>
<sequence>MMIFLIFLIFQINCQDFIDYNSPKLLNYLNVWKNSEGKIQFSISDWFCNEKASYSEILESCSSFAASLNHCCAKFQDCSGQAQLQIPTEKPDLDKYHYNYYENLPPPITQELCQSKFENCTKLAIRIPTPETLKCRDKLYSEIGGTSKFLPYSLPNGKLEEVNKNAPESIKNASLKVEFENIYDKCPGRTATISSCSQNFELCFKIFVIVFWIMFKITFRKINSKIALKTTQKFCQNLIEYSDQTLAADARFIVQIKIIGFLVLVFGASLRICVLLWRRFEILEEEFFKIEEDEEENNNEANEN</sequence>
<dbReference type="Proteomes" id="UP001152747">
    <property type="component" value="Unassembled WGS sequence"/>
</dbReference>
<keyword evidence="1" id="KW-0812">Transmembrane</keyword>
<dbReference type="AlphaFoldDB" id="A0A9P1ID69"/>
<feature type="transmembrane region" description="Helical" evidence="1">
    <location>
        <begin position="258"/>
        <end position="277"/>
    </location>
</feature>
<dbReference type="EMBL" id="CANHGI010000002">
    <property type="protein sequence ID" value="CAI5442936.1"/>
    <property type="molecule type" value="Genomic_DNA"/>
</dbReference>
<reference evidence="2" key="1">
    <citation type="submission" date="2022-11" db="EMBL/GenBank/DDBJ databases">
        <authorList>
            <person name="Kikuchi T."/>
        </authorList>
    </citation>
    <scope>NUCLEOTIDE SEQUENCE</scope>
    <source>
        <strain evidence="2">PS1010</strain>
    </source>
</reference>
<evidence type="ECO:0000256" key="1">
    <source>
        <dbReference type="SAM" id="Phobius"/>
    </source>
</evidence>
<keyword evidence="3" id="KW-1185">Reference proteome</keyword>
<organism evidence="2 3">
    <name type="scientific">Caenorhabditis angaria</name>
    <dbReference type="NCBI Taxonomy" id="860376"/>
    <lineage>
        <taxon>Eukaryota</taxon>
        <taxon>Metazoa</taxon>
        <taxon>Ecdysozoa</taxon>
        <taxon>Nematoda</taxon>
        <taxon>Chromadorea</taxon>
        <taxon>Rhabditida</taxon>
        <taxon>Rhabditina</taxon>
        <taxon>Rhabditomorpha</taxon>
        <taxon>Rhabditoidea</taxon>
        <taxon>Rhabditidae</taxon>
        <taxon>Peloderinae</taxon>
        <taxon>Caenorhabditis</taxon>
    </lineage>
</organism>
<proteinExistence type="predicted"/>
<evidence type="ECO:0000313" key="2">
    <source>
        <dbReference type="EMBL" id="CAI5442936.1"/>
    </source>
</evidence>
<protein>
    <submittedName>
        <fullName evidence="2">Uncharacterized protein</fullName>
    </submittedName>
</protein>
<keyword evidence="1" id="KW-1133">Transmembrane helix</keyword>
<accession>A0A9P1ID69</accession>
<name>A0A9P1ID69_9PELO</name>